<dbReference type="AlphaFoldDB" id="A0A1Q9LHC8"/>
<keyword evidence="3" id="KW-1185">Reference proteome</keyword>
<keyword evidence="1" id="KW-1133">Transmembrane helix</keyword>
<reference evidence="2 3" key="1">
    <citation type="submission" date="2016-10" db="EMBL/GenBank/DDBJ databases">
        <title>The Draft Genome Sequence of Actinokineospora bangkokensis 44EHWT reveals the biosynthetic pathway of antifungal compounds Thailandins with unusual extender unit butylmalonyl-CoA.</title>
        <authorList>
            <person name="Greule A."/>
            <person name="Intra B."/>
            <person name="Flemming S."/>
            <person name="Rommel M.G."/>
            <person name="Panbangred W."/>
            <person name="Bechthold A."/>
        </authorList>
    </citation>
    <scope>NUCLEOTIDE SEQUENCE [LARGE SCALE GENOMIC DNA]</scope>
    <source>
        <strain evidence="2 3">44EHW</strain>
    </source>
</reference>
<accession>A0A1Q9LHC8</accession>
<evidence type="ECO:0000313" key="2">
    <source>
        <dbReference type="EMBL" id="OLR91426.1"/>
    </source>
</evidence>
<feature type="transmembrane region" description="Helical" evidence="1">
    <location>
        <begin position="58"/>
        <end position="80"/>
    </location>
</feature>
<feature type="transmembrane region" description="Helical" evidence="1">
    <location>
        <begin position="86"/>
        <end position="103"/>
    </location>
</feature>
<comment type="caution">
    <text evidence="2">The sequence shown here is derived from an EMBL/GenBank/DDBJ whole genome shotgun (WGS) entry which is preliminary data.</text>
</comment>
<feature type="transmembrane region" description="Helical" evidence="1">
    <location>
        <begin position="31"/>
        <end position="51"/>
    </location>
</feature>
<keyword evidence="1" id="KW-0472">Membrane</keyword>
<name>A0A1Q9LHC8_9PSEU</name>
<keyword evidence="1" id="KW-0812">Transmembrane</keyword>
<proteinExistence type="predicted"/>
<protein>
    <submittedName>
        <fullName evidence="2">Uncharacterized protein</fullName>
    </submittedName>
</protein>
<gene>
    <name evidence="2" type="ORF">BJP25_00895</name>
</gene>
<dbReference type="Proteomes" id="UP000186040">
    <property type="component" value="Unassembled WGS sequence"/>
</dbReference>
<evidence type="ECO:0000256" key="1">
    <source>
        <dbReference type="SAM" id="Phobius"/>
    </source>
</evidence>
<evidence type="ECO:0000313" key="3">
    <source>
        <dbReference type="Proteomes" id="UP000186040"/>
    </source>
</evidence>
<sequence length="116" mass="11283">MIAQVVLAGVLVTWAGTDEPLGRDVFGRGGSVGVLVAAMALIGVGASLVLVRPARPVLLVGAVGVGVAVGGLAVLAFAALSAATGLLLLLACGMAVPVLLGVTRTRSRAQDRTAGG</sequence>
<dbReference type="STRING" id="1193682.BJP25_00895"/>
<organism evidence="2 3">
    <name type="scientific">Actinokineospora bangkokensis</name>
    <dbReference type="NCBI Taxonomy" id="1193682"/>
    <lineage>
        <taxon>Bacteria</taxon>
        <taxon>Bacillati</taxon>
        <taxon>Actinomycetota</taxon>
        <taxon>Actinomycetes</taxon>
        <taxon>Pseudonocardiales</taxon>
        <taxon>Pseudonocardiaceae</taxon>
        <taxon>Actinokineospora</taxon>
    </lineage>
</organism>
<dbReference type="EMBL" id="MKQR01000023">
    <property type="protein sequence ID" value="OLR91426.1"/>
    <property type="molecule type" value="Genomic_DNA"/>
</dbReference>